<dbReference type="NCBIfam" id="TIGR02094">
    <property type="entry name" value="more_P_ylases"/>
    <property type="match status" value="1"/>
</dbReference>
<dbReference type="GO" id="GO:0008184">
    <property type="term" value="F:glycogen phosphorylase activity"/>
    <property type="evidence" value="ECO:0007669"/>
    <property type="project" value="InterPro"/>
</dbReference>
<dbReference type="InterPro" id="IPR052182">
    <property type="entry name" value="Glycogen/Maltodextrin_Phosph"/>
</dbReference>
<keyword evidence="4" id="KW-0328">Glycosyltransferase</keyword>
<dbReference type="PANTHER" id="PTHR42655">
    <property type="entry name" value="GLYCOGEN PHOSPHORYLASE"/>
    <property type="match status" value="1"/>
</dbReference>
<dbReference type="InterPro" id="IPR011834">
    <property type="entry name" value="Agluc_phsphrylas"/>
</dbReference>
<proteinExistence type="inferred from homology"/>
<dbReference type="SUPFAM" id="SSF53756">
    <property type="entry name" value="UDP-Glycosyltransferase/glycogen phosphorylase"/>
    <property type="match status" value="2"/>
</dbReference>
<evidence type="ECO:0000256" key="2">
    <source>
        <dbReference type="ARBA" id="ARBA00006047"/>
    </source>
</evidence>
<evidence type="ECO:0000256" key="5">
    <source>
        <dbReference type="ARBA" id="ARBA00022679"/>
    </source>
</evidence>
<dbReference type="Pfam" id="PF11897">
    <property type="entry name" value="DUF3417"/>
    <property type="match status" value="1"/>
</dbReference>
<feature type="domain" description="DUF3417" evidence="6">
    <location>
        <begin position="578"/>
        <end position="679"/>
    </location>
</feature>
<gene>
    <name evidence="7" type="ORF">SDC9_18313</name>
</gene>
<evidence type="ECO:0000313" key="7">
    <source>
        <dbReference type="EMBL" id="MPL72528.1"/>
    </source>
</evidence>
<evidence type="ECO:0000259" key="6">
    <source>
        <dbReference type="Pfam" id="PF11897"/>
    </source>
</evidence>
<reference evidence="7" key="1">
    <citation type="submission" date="2019-08" db="EMBL/GenBank/DDBJ databases">
        <authorList>
            <person name="Kucharzyk K."/>
            <person name="Murdoch R.W."/>
            <person name="Higgins S."/>
            <person name="Loffler F."/>
        </authorList>
    </citation>
    <scope>NUCLEOTIDE SEQUENCE</scope>
</reference>
<keyword evidence="5" id="KW-0808">Transferase</keyword>
<comment type="catalytic activity">
    <reaction evidence="1">
        <text>[(1-&gt;4)-alpha-D-glucosyl](n) + phosphate = [(1-&gt;4)-alpha-D-glucosyl](n-1) + alpha-D-glucose 1-phosphate</text>
        <dbReference type="Rhea" id="RHEA:41732"/>
        <dbReference type="Rhea" id="RHEA-COMP:9584"/>
        <dbReference type="Rhea" id="RHEA-COMP:9586"/>
        <dbReference type="ChEBI" id="CHEBI:15444"/>
        <dbReference type="ChEBI" id="CHEBI:43474"/>
        <dbReference type="ChEBI" id="CHEBI:58601"/>
        <dbReference type="EC" id="2.4.1.1"/>
    </reaction>
</comment>
<organism evidence="7">
    <name type="scientific">bioreactor metagenome</name>
    <dbReference type="NCBI Taxonomy" id="1076179"/>
    <lineage>
        <taxon>unclassified sequences</taxon>
        <taxon>metagenomes</taxon>
        <taxon>ecological metagenomes</taxon>
    </lineage>
</organism>
<sequence length="1412" mass="160561">MSEKKIMHPDYLFEVSWEVCNKVGGIHTVIATKAPYLSGIKEGNHIYIGPDVWRETANNPEFSEDQNLFRSWKAKALEEGIRVRTGRWNIPGSPLSILVDFSPLITRKDEILTNFWKRFGLDSLTGHWDYIESALFGYAAGRAIESFIKYNLSPSHKIAAHFHEWMTGAGLLHLKESKLSVATLFTTHATTVGRSIAGNNLHLYENGKWGNPDQTAKELNVTAKHSLEKISAREADVFTTVSDLTAMECKHFLDREPDIVTPNGFDPQIAPQGEDLNNLRKDSRELLLKIAQSMTGRAIGNDAEIIGTSGRYEFRNKGLDLFLDSLAILRDRKPSKEVVAFIFVPAGNNGPNKELLAKLENGGDYKTNISHTLSEPEWDPIVKRVRELRLNNSPEDKVIVLFVPSYLNGTDGIFNKKYYDLLSALDLSLFPSYYEPWGYTPLESLAFSVPAITTNLAGFGLWIKDHMREGHPGVEIVERDDNNYTEAADKIATLIEDMIGDSRQDREKRRAGAKKASETALWKNQIDKYTKAYSMALENISGNNSGFVQIQDERDKLSFKVNVANSPNWSSIIINKQLPERIQALDIISKNLWWSWNEEAIELFKMVDLELWRASHGNPIMMLDAVTLSKARELEKDTKFLRKLDSVYSNFQEYVSAKPDPEHPTISYFSMEYGLDQSLKIYSGGLGILAGDYLKESSDKLVPIVGVGLLYRYGYFTQKLSSSGDQVADYEAQDFTKLPVSPMRDSEGNWLIVSVAMPGRVLKARLWRADVGRTPLYLLDTDFEDNTWEDRSITHHLYGGDLENRLKQEMLLGIGGIRALRMLGVETDVYHCNEGHAAFTGLERLREYINDKNLSYGEALEIVRASSLFTTHTPVPAGHDAFPEDLLRGYMSHYPSRLKISWEMMMSLGKIDPSNTGEKFSMSNLACNLSQEINGVSWLHGKVSRDILAPLWPGYLPEELHVGHVTNGVHYPTWTSSEWKQIHSEVFGDDFQSHNYDKSCFEGIYSVDDQRIWSLRNKLRRRLIDKIKDTLSNPVSTAHYTPQQIVQIKESLRDDILTIGFARRFATYKRAHLLFTDLVRLDKIVNNPKQPVQFIFAGKAHPADKAGQDLIRHIVEVSLMPQFIGKILFVPGYDMTIAKRLVQGVDIWMNTPTRPLEASGTSGEKAVMNGVMHFSVLDGWWVEGYKEGAGWALPMEKTYENQNYQDQLDAATIYNMLENEIAPVFYDNDKETGIPRYWVNIIKNTIAKVAGNFTTNRMITDYVEQYYKPLAIRHTKAVADDYSFAREMAFWKRKMRTEWPNIEVRSINKPDNTRLNLSIGNEYHAEVVLSLGSLTAEEIGVEFVLATFDQVQKRMVIAERHEFSPEKTEGGDVRYICNMLPEKAGAYSVAVRMFAKHPNLPHRQDFDLVRWL</sequence>
<evidence type="ECO:0000256" key="1">
    <source>
        <dbReference type="ARBA" id="ARBA00001275"/>
    </source>
</evidence>
<dbReference type="Gene3D" id="3.40.50.2000">
    <property type="entry name" value="Glycogen Phosphorylase B"/>
    <property type="match status" value="4"/>
</dbReference>
<dbReference type="Pfam" id="PF05693">
    <property type="entry name" value="Glycogen_syn"/>
    <property type="match status" value="2"/>
</dbReference>
<dbReference type="EMBL" id="VSSQ01000066">
    <property type="protein sequence ID" value="MPL72528.1"/>
    <property type="molecule type" value="Genomic_DNA"/>
</dbReference>
<dbReference type="GO" id="GO:0005978">
    <property type="term" value="P:glycogen biosynthetic process"/>
    <property type="evidence" value="ECO:0007669"/>
    <property type="project" value="InterPro"/>
</dbReference>
<dbReference type="Pfam" id="PF00343">
    <property type="entry name" value="Phosphorylase"/>
    <property type="match status" value="1"/>
</dbReference>
<dbReference type="GO" id="GO:0004373">
    <property type="term" value="F:alpha-1,4-glucan glucosyltransferase (UDP-glucose donor) activity"/>
    <property type="evidence" value="ECO:0007669"/>
    <property type="project" value="InterPro"/>
</dbReference>
<accession>A0A644TZX8</accession>
<protein>
    <recommendedName>
        <fullName evidence="6">DUF3417 domain-containing protein</fullName>
    </recommendedName>
</protein>
<dbReference type="GO" id="GO:0030170">
    <property type="term" value="F:pyridoxal phosphate binding"/>
    <property type="evidence" value="ECO:0007669"/>
    <property type="project" value="InterPro"/>
</dbReference>
<dbReference type="PANTHER" id="PTHR42655:SF1">
    <property type="entry name" value="GLYCOGEN PHOSPHORYLASE"/>
    <property type="match status" value="1"/>
</dbReference>
<dbReference type="InterPro" id="IPR008631">
    <property type="entry name" value="Glycogen_synth"/>
</dbReference>
<evidence type="ECO:0000256" key="3">
    <source>
        <dbReference type="ARBA" id="ARBA00022533"/>
    </source>
</evidence>
<keyword evidence="3" id="KW-0021">Allosteric enzyme</keyword>
<name>A0A644TZX8_9ZZZZ</name>
<evidence type="ECO:0000256" key="4">
    <source>
        <dbReference type="ARBA" id="ARBA00022676"/>
    </source>
</evidence>
<comment type="similarity">
    <text evidence="2">Belongs to the glycogen phosphorylase family.</text>
</comment>
<dbReference type="InterPro" id="IPR024517">
    <property type="entry name" value="Glycogen_phosphorylase_DUF3417"/>
</dbReference>
<dbReference type="InterPro" id="IPR000811">
    <property type="entry name" value="Glyco_trans_35"/>
</dbReference>
<comment type="caution">
    <text evidence="7">The sequence shown here is derived from an EMBL/GenBank/DDBJ whole genome shotgun (WGS) entry which is preliminary data.</text>
</comment>